<feature type="compositionally biased region" description="Basic residues" evidence="1">
    <location>
        <begin position="25"/>
        <end position="39"/>
    </location>
</feature>
<evidence type="ECO:0000256" key="1">
    <source>
        <dbReference type="SAM" id="MobiDB-lite"/>
    </source>
</evidence>
<organism evidence="2 3">
    <name type="scientific">Gordonia phage GordTnk2</name>
    <dbReference type="NCBI Taxonomy" id="1622192"/>
    <lineage>
        <taxon>Viruses</taxon>
        <taxon>Duplodnaviria</taxon>
        <taxon>Heunggongvirae</taxon>
        <taxon>Uroviricota</taxon>
        <taxon>Caudoviricetes</taxon>
        <taxon>Gordtnkvirus</taxon>
        <taxon>Gordtnkvirus gordtnk2</taxon>
    </lineage>
</organism>
<dbReference type="EMBL" id="KP790008">
    <property type="protein sequence ID" value="AKC02816.1"/>
    <property type="molecule type" value="Genomic_DNA"/>
</dbReference>
<feature type="compositionally biased region" description="Basic and acidic residues" evidence="1">
    <location>
        <begin position="1"/>
        <end position="11"/>
    </location>
</feature>
<reference evidence="2 3" key="1">
    <citation type="journal article" date="2015" name="Sci. Rep.">
        <title>Bacteriophages of wastewater foaming-associated filamentous Gordonia reduce host levels in raw activated sludge.</title>
        <authorList>
            <person name="Liu M."/>
            <person name="Gill J.J."/>
            <person name="Young R."/>
            <person name="Summer E.J."/>
        </authorList>
    </citation>
    <scope>NUCLEOTIDE SEQUENCE [LARGE SCALE GENOMIC DNA]</scope>
</reference>
<evidence type="ECO:0000313" key="2">
    <source>
        <dbReference type="EMBL" id="AKC02816.1"/>
    </source>
</evidence>
<gene>
    <name evidence="2" type="ORF">GordTnk2_76</name>
</gene>
<feature type="region of interest" description="Disordered" evidence="1">
    <location>
        <begin position="1"/>
        <end position="86"/>
    </location>
</feature>
<dbReference type="GeneID" id="26795123"/>
<dbReference type="KEGG" id="vg:26795123"/>
<proteinExistence type="predicted"/>
<name>A0A0E3T5T0_9CAUD</name>
<keyword evidence="3" id="KW-1185">Reference proteome</keyword>
<sequence length="128" mass="13945">MSAIHATERTVSDLFGGALEESVPGKRKPGTPKSSRKKKTDAPAPAKGQSRFGDRSFVTETSKPEPVQVNSTEFGGYEQEDNNKTVQVKPARFLGGIPKEPPLDNDAGRLARVIDMFKLLDMIETEGK</sequence>
<dbReference type="RefSeq" id="YP_009223984.1">
    <property type="nucleotide sequence ID" value="NC_029074.1"/>
</dbReference>
<evidence type="ECO:0000313" key="3">
    <source>
        <dbReference type="Proteomes" id="UP000033020"/>
    </source>
</evidence>
<dbReference type="Proteomes" id="UP000033020">
    <property type="component" value="Segment"/>
</dbReference>
<accession>A0A0E3T5T0</accession>
<protein>
    <submittedName>
        <fullName evidence="2">Uncharacterized protein</fullName>
    </submittedName>
</protein>